<feature type="region of interest" description="Disordered" evidence="1">
    <location>
        <begin position="640"/>
        <end position="670"/>
    </location>
</feature>
<feature type="region of interest" description="Disordered" evidence="1">
    <location>
        <begin position="30"/>
        <end position="105"/>
    </location>
</feature>
<feature type="region of interest" description="Disordered" evidence="1">
    <location>
        <begin position="120"/>
        <end position="434"/>
    </location>
</feature>
<feature type="compositionally biased region" description="Low complexity" evidence="1">
    <location>
        <begin position="231"/>
        <end position="318"/>
    </location>
</feature>
<organism evidence="2 3">
    <name type="scientific">Rhizophlyctis rosea</name>
    <dbReference type="NCBI Taxonomy" id="64517"/>
    <lineage>
        <taxon>Eukaryota</taxon>
        <taxon>Fungi</taxon>
        <taxon>Fungi incertae sedis</taxon>
        <taxon>Chytridiomycota</taxon>
        <taxon>Chytridiomycota incertae sedis</taxon>
        <taxon>Chytridiomycetes</taxon>
        <taxon>Rhizophlyctidales</taxon>
        <taxon>Rhizophlyctidaceae</taxon>
        <taxon>Rhizophlyctis</taxon>
    </lineage>
</organism>
<dbReference type="EMBL" id="JADGJD010000046">
    <property type="protein sequence ID" value="KAJ3056091.1"/>
    <property type="molecule type" value="Genomic_DNA"/>
</dbReference>
<gene>
    <name evidence="2" type="ORF">HK097_008127</name>
</gene>
<dbReference type="Proteomes" id="UP001212841">
    <property type="component" value="Unassembled WGS sequence"/>
</dbReference>
<sequence>MTISATKPTKSYRKTITYVKVKTTTHTHVYNKPTSTTTKTSSTTTSSTSTLTTQISSRTTTATNEATTSSDIENSSTDTSTGLETETSTSGETTTSDGETIVGNTTGTTTAYVSVETSVDVEDTSTSSLIETSTASDEATSTTAESTINVEETSTSSIAETTSNVEETTGTDIATTTSAEEISTTDGVTTTDAEETSTSSSVDTTNEEESISTTADNTTTTESTTSDEESTSTLVESTTASEETSTPSVDTTTNTEETTTSLAESTTDADGTSTSSPVETTTDVDETSSTTATTTDADTTSVEVETPTTSEQETSTTASEEDPITTQIITIFSPSPETTTSPSASPDLTSSQSLEPTTSPTPDATSSPTTDPTTSPTPDVTTGPTTDLATSPTAEQPIEPTTSPTLEPTTSPVPDATSPTTTVTSTTTVVRPPTPVPGVPFGYVLVESPSNIPANFTATTQMSRTVAMPSFSEVTCANNCGVNVPFYCVFYNIFQETNVQTGVTTNFCRMFPTIPTADLPPNAAVQWQNSQRWRKLTAEEWGTPEGYEKWGNSPTDTIPPSVGGYVIQSTTVNPYNVQTCANLCSANDACIYFNIFVQYNKNTGAVSGRLCRLYQRTPEGNQVAPQTAAYTDSVRFRKVGAQEPPVTTTTTTTPAPSPSPTAPAGFNRMGGDSTTIAGDLRRIELTELSAYDWNECGRRCENSPLPCVSANLYEVTTGSVTSAMCALYDTHIYDTDVQPPAGSTYSNSLRFDRVGRGIGSFDGATCFANPTCWTQLVGGWQTVNAAAGTAWFRGDLANARPRSSTFAVLGSYSGATNAPGGIRQRNNMGNLIPGAKYRLSLWHSCAYTTPEWAAQINFQPFWNGQPVVPIVYPGYHEGWKQYIWEVTATGQDMIMINGGGYPWLSMIDDVELFPVSV</sequence>
<feature type="compositionally biased region" description="Low complexity" evidence="1">
    <location>
        <begin position="644"/>
        <end position="654"/>
    </location>
</feature>
<feature type="compositionally biased region" description="Low complexity" evidence="1">
    <location>
        <begin position="211"/>
        <end position="224"/>
    </location>
</feature>
<accession>A0AAD5SJB0</accession>
<protein>
    <submittedName>
        <fullName evidence="2">Uncharacterized protein</fullName>
    </submittedName>
</protein>
<feature type="compositionally biased region" description="Low complexity" evidence="1">
    <location>
        <begin position="120"/>
        <end position="204"/>
    </location>
</feature>
<reference evidence="2" key="1">
    <citation type="submission" date="2020-05" db="EMBL/GenBank/DDBJ databases">
        <title>Phylogenomic resolution of chytrid fungi.</title>
        <authorList>
            <person name="Stajich J.E."/>
            <person name="Amses K."/>
            <person name="Simmons R."/>
            <person name="Seto K."/>
            <person name="Myers J."/>
            <person name="Bonds A."/>
            <person name="Quandt C.A."/>
            <person name="Barry K."/>
            <person name="Liu P."/>
            <person name="Grigoriev I."/>
            <person name="Longcore J.E."/>
            <person name="James T.Y."/>
        </authorList>
    </citation>
    <scope>NUCLEOTIDE SEQUENCE</scope>
    <source>
        <strain evidence="2">JEL0318</strain>
    </source>
</reference>
<proteinExistence type="predicted"/>
<feature type="compositionally biased region" description="Low complexity" evidence="1">
    <location>
        <begin position="356"/>
        <end position="387"/>
    </location>
</feature>
<feature type="compositionally biased region" description="Low complexity" evidence="1">
    <location>
        <begin position="397"/>
        <end position="431"/>
    </location>
</feature>
<evidence type="ECO:0000313" key="2">
    <source>
        <dbReference type="EMBL" id="KAJ3056091.1"/>
    </source>
</evidence>
<keyword evidence="3" id="KW-1185">Reference proteome</keyword>
<comment type="caution">
    <text evidence="2">The sequence shown here is derived from an EMBL/GenBank/DDBJ whole genome shotgun (WGS) entry which is preliminary data.</text>
</comment>
<feature type="compositionally biased region" description="Low complexity" evidence="1">
    <location>
        <begin position="328"/>
        <end position="346"/>
    </location>
</feature>
<evidence type="ECO:0000256" key="1">
    <source>
        <dbReference type="SAM" id="MobiDB-lite"/>
    </source>
</evidence>
<dbReference type="AlphaFoldDB" id="A0AAD5SJB0"/>
<name>A0AAD5SJB0_9FUNG</name>
<evidence type="ECO:0000313" key="3">
    <source>
        <dbReference type="Proteomes" id="UP001212841"/>
    </source>
</evidence>